<evidence type="ECO:0000313" key="1">
    <source>
        <dbReference type="EMBL" id="QGT50992.1"/>
    </source>
</evidence>
<reference evidence="1" key="1">
    <citation type="journal article" date="2020" name="J. ISSAAS">
        <title>Lactobacilli and other gastrointestinal microbiota of Peromyscus leucopus, reservoir host for agents of Lyme disease and other zoonoses in North America.</title>
        <authorList>
            <person name="Milovic A."/>
            <person name="Bassam K."/>
            <person name="Shao H."/>
            <person name="Chatzistamou I."/>
            <person name="Tufts D.M."/>
            <person name="Diuk-Wasser M."/>
            <person name="Barbour A.G."/>
        </authorList>
    </citation>
    <scope>NUCLEOTIDE SEQUENCE</scope>
    <source>
        <strain evidence="1">LL40</strain>
    </source>
</reference>
<gene>
    <name evidence="1" type="ORF">Firmicute1046_0680</name>
</gene>
<dbReference type="AlphaFoldDB" id="A0A650ENI5"/>
<proteinExistence type="predicted"/>
<evidence type="ECO:0008006" key="2">
    <source>
        <dbReference type="Google" id="ProtNLM"/>
    </source>
</evidence>
<sequence length="58" mass="6518">MGNKKMGRPTDNPKEISLKVLLDKGTAKKLEECSQILNVSKAEVMRRGVEEVHNKLPK</sequence>
<organism evidence="1">
    <name type="scientific">uncultured Bacillota bacterium</name>
    <dbReference type="NCBI Taxonomy" id="344338"/>
    <lineage>
        <taxon>Bacteria</taxon>
        <taxon>Bacillati</taxon>
        <taxon>Bacillota</taxon>
        <taxon>environmental samples</taxon>
    </lineage>
</organism>
<accession>A0A650ENI5</accession>
<name>A0A650ENI5_9FIRM</name>
<protein>
    <recommendedName>
        <fullName evidence="2">CopG family transcriptional regulator</fullName>
    </recommendedName>
</protein>
<dbReference type="EMBL" id="MN577573">
    <property type="protein sequence ID" value="QGT50992.1"/>
    <property type="molecule type" value="Genomic_DNA"/>
</dbReference>